<evidence type="ECO:0000256" key="2">
    <source>
        <dbReference type="ARBA" id="ARBA00020570"/>
    </source>
</evidence>
<keyword evidence="6" id="KW-0676">Redox-active center</keyword>
<dbReference type="Pfam" id="PF00085">
    <property type="entry name" value="Thioredoxin"/>
    <property type="match status" value="1"/>
</dbReference>
<dbReference type="EMBL" id="JAGGKC010000009">
    <property type="protein sequence ID" value="MBP1918903.1"/>
    <property type="molecule type" value="Genomic_DNA"/>
</dbReference>
<reference evidence="10 11" key="1">
    <citation type="submission" date="2021-03" db="EMBL/GenBank/DDBJ databases">
        <title>Genomic Encyclopedia of Type Strains, Phase IV (KMG-IV): sequencing the most valuable type-strain genomes for metagenomic binning, comparative biology and taxonomic classification.</title>
        <authorList>
            <person name="Goeker M."/>
        </authorList>
    </citation>
    <scope>NUCLEOTIDE SEQUENCE [LARGE SCALE GENOMIC DNA]</scope>
    <source>
        <strain evidence="10 11">DSM 6139</strain>
    </source>
</reference>
<protein>
    <recommendedName>
        <fullName evidence="2 7">Thioredoxin</fullName>
    </recommendedName>
</protein>
<organism evidence="10 11">
    <name type="scientific">Youngiibacter multivorans</name>
    <dbReference type="NCBI Taxonomy" id="937251"/>
    <lineage>
        <taxon>Bacteria</taxon>
        <taxon>Bacillati</taxon>
        <taxon>Bacillota</taxon>
        <taxon>Clostridia</taxon>
        <taxon>Eubacteriales</taxon>
        <taxon>Clostridiaceae</taxon>
        <taxon>Youngiibacter</taxon>
    </lineage>
</organism>
<dbReference type="InterPro" id="IPR017937">
    <property type="entry name" value="Thioredoxin_CS"/>
</dbReference>
<comment type="caution">
    <text evidence="10">The sequence shown here is derived from an EMBL/GenBank/DDBJ whole genome shotgun (WGS) entry which is preliminary data.</text>
</comment>
<dbReference type="NCBIfam" id="TIGR01068">
    <property type="entry name" value="thioredoxin"/>
    <property type="match status" value="1"/>
</dbReference>
<dbReference type="PROSITE" id="PS51352">
    <property type="entry name" value="THIOREDOXIN_2"/>
    <property type="match status" value="1"/>
</dbReference>
<keyword evidence="3" id="KW-0813">Transport</keyword>
<comment type="similarity">
    <text evidence="1 8">Belongs to the thioredoxin family.</text>
</comment>
<dbReference type="SUPFAM" id="SSF52833">
    <property type="entry name" value="Thioredoxin-like"/>
    <property type="match status" value="1"/>
</dbReference>
<dbReference type="InterPro" id="IPR005746">
    <property type="entry name" value="Thioredoxin"/>
</dbReference>
<sequence length="104" mass="11743">MREINDATFESEVLNKKGMVLVDFWAPWCGPCRMVAPVMEELSKEFEGKLEVVKLNVDNNPKVSQSLRITSIPTIILFKDGKAVDGTVGVRPKEFFQDIIKKNS</sequence>
<accession>A0ABS4G2X1</accession>
<proteinExistence type="inferred from homology"/>
<dbReference type="RefSeq" id="WP_209459124.1">
    <property type="nucleotide sequence ID" value="NZ_JAGGKC010000009.1"/>
</dbReference>
<evidence type="ECO:0000256" key="5">
    <source>
        <dbReference type="ARBA" id="ARBA00023157"/>
    </source>
</evidence>
<keyword evidence="4" id="KW-0249">Electron transport</keyword>
<dbReference type="InterPro" id="IPR036249">
    <property type="entry name" value="Thioredoxin-like_sf"/>
</dbReference>
<keyword evidence="5" id="KW-1015">Disulfide bond</keyword>
<dbReference type="PROSITE" id="PS00194">
    <property type="entry name" value="THIOREDOXIN_1"/>
    <property type="match status" value="1"/>
</dbReference>
<name>A0ABS4G2X1_9CLOT</name>
<evidence type="ECO:0000256" key="4">
    <source>
        <dbReference type="ARBA" id="ARBA00022982"/>
    </source>
</evidence>
<evidence type="ECO:0000256" key="3">
    <source>
        <dbReference type="ARBA" id="ARBA00022448"/>
    </source>
</evidence>
<dbReference type="PRINTS" id="PR00421">
    <property type="entry name" value="THIOREDOXIN"/>
</dbReference>
<evidence type="ECO:0000256" key="7">
    <source>
        <dbReference type="NCBIfam" id="TIGR01068"/>
    </source>
</evidence>
<evidence type="ECO:0000313" key="11">
    <source>
        <dbReference type="Proteomes" id="UP001519271"/>
    </source>
</evidence>
<gene>
    <name evidence="10" type="ORF">J2Z34_001383</name>
</gene>
<evidence type="ECO:0000256" key="8">
    <source>
        <dbReference type="PIRNR" id="PIRNR000077"/>
    </source>
</evidence>
<keyword evidence="11" id="KW-1185">Reference proteome</keyword>
<evidence type="ECO:0000313" key="10">
    <source>
        <dbReference type="EMBL" id="MBP1918903.1"/>
    </source>
</evidence>
<dbReference type="PANTHER" id="PTHR45663">
    <property type="entry name" value="GEO12009P1"/>
    <property type="match status" value="1"/>
</dbReference>
<dbReference type="Gene3D" id="3.40.30.10">
    <property type="entry name" value="Glutaredoxin"/>
    <property type="match status" value="1"/>
</dbReference>
<evidence type="ECO:0000256" key="6">
    <source>
        <dbReference type="ARBA" id="ARBA00023284"/>
    </source>
</evidence>
<evidence type="ECO:0000259" key="9">
    <source>
        <dbReference type="PROSITE" id="PS51352"/>
    </source>
</evidence>
<dbReference type="CDD" id="cd02947">
    <property type="entry name" value="TRX_family"/>
    <property type="match status" value="1"/>
</dbReference>
<feature type="domain" description="Thioredoxin" evidence="9">
    <location>
        <begin position="1"/>
        <end position="104"/>
    </location>
</feature>
<dbReference type="Proteomes" id="UP001519271">
    <property type="component" value="Unassembled WGS sequence"/>
</dbReference>
<evidence type="ECO:0000256" key="1">
    <source>
        <dbReference type="ARBA" id="ARBA00008987"/>
    </source>
</evidence>
<dbReference type="InterPro" id="IPR013766">
    <property type="entry name" value="Thioredoxin_domain"/>
</dbReference>
<dbReference type="PANTHER" id="PTHR45663:SF11">
    <property type="entry name" value="GEO12009P1"/>
    <property type="match status" value="1"/>
</dbReference>
<dbReference type="PIRSF" id="PIRSF000077">
    <property type="entry name" value="Thioredoxin"/>
    <property type="match status" value="1"/>
</dbReference>